<evidence type="ECO:0000259" key="2">
    <source>
        <dbReference type="Pfam" id="PF10081"/>
    </source>
</evidence>
<dbReference type="STRING" id="34004.SAMN04488021_10964"/>
<keyword evidence="5" id="KW-1185">Reference proteome</keyword>
<protein>
    <submittedName>
        <fullName evidence="4">Uncharacterized membrane protein</fullName>
    </submittedName>
</protein>
<dbReference type="Pfam" id="PF15420">
    <property type="entry name" value="Abhydrolase_9_N"/>
    <property type="match status" value="1"/>
</dbReference>
<keyword evidence="1" id="KW-0472">Membrane</keyword>
<feature type="transmembrane region" description="Helical" evidence="1">
    <location>
        <begin position="32"/>
        <end position="55"/>
    </location>
</feature>
<proteinExistence type="predicted"/>
<evidence type="ECO:0000259" key="3">
    <source>
        <dbReference type="Pfam" id="PF15420"/>
    </source>
</evidence>
<dbReference type="AlphaFoldDB" id="A0A1I2ZMC5"/>
<feature type="transmembrane region" description="Helical" evidence="1">
    <location>
        <begin position="146"/>
        <end position="165"/>
    </location>
</feature>
<dbReference type="Proteomes" id="UP000183635">
    <property type="component" value="Unassembled WGS sequence"/>
</dbReference>
<dbReference type="InterPro" id="IPR012037">
    <property type="entry name" value="Alpha/beta-hydrolase_fam"/>
</dbReference>
<organism evidence="4 5">
    <name type="scientific">Paracoccus aminovorans</name>
    <dbReference type="NCBI Taxonomy" id="34004"/>
    <lineage>
        <taxon>Bacteria</taxon>
        <taxon>Pseudomonadati</taxon>
        <taxon>Pseudomonadota</taxon>
        <taxon>Alphaproteobacteria</taxon>
        <taxon>Rhodobacterales</taxon>
        <taxon>Paracoccaceae</taxon>
        <taxon>Paracoccus</taxon>
    </lineage>
</organism>
<dbReference type="EMBL" id="FOPU01000009">
    <property type="protein sequence ID" value="SFH38659.1"/>
    <property type="molecule type" value="Genomic_DNA"/>
</dbReference>
<accession>A0A1I2ZMC5</accession>
<dbReference type="InterPro" id="IPR027788">
    <property type="entry name" value="Alpha/beta-hydrolase_N_dom"/>
</dbReference>
<sequence>MFSALPLLAGLLLVAASLTPSLIPRDWLTQGVLAGASMAAGYAMMQFLLAVWRTLEIPVLRGRAARAAHAVLAVPVLALLLRCVFLADEWQNSIRARMGMPDVEVASTTKMLATGLAVFLLLFLIGKAVQALFDLLRLRLARYIPVRSANVLGLLLAGLIVVFLTRDGVVNGAMRLADSSYVAAQHLTDPSAPPPEQDWRPGSAGSDISWDLMGKPGRDFVLGGPDADAIARFTGRPAKQPLRIYVGLAQDKDPQARARVALSEMLRVGAFDRKVLVLASPTGTGWMDPASYDALEYMQGGDLATVAIQYSYLQSPLALIFETDAGLAQTEALMRLVYDHWRSLPADRRPRLYLHGISLGAWSSMHSFNPFQMMNEPVSGAFWVGPPFPSTLWRQANAARQPGSPFILPRIDEGEVIRYASQFAAPDRSGKPWGRLRILFLQYGSDPIVFYDAASLWRAPQWMREPPAPDVSPRLRFTPVVTQLQLAVDMLVATSAPPGFGHIYHAHDYIDGWVSVTAPQDWTAEDTRRLKAICGTNGRMGCENR</sequence>
<gene>
    <name evidence="4" type="ORF">SAMN04488021_10964</name>
</gene>
<dbReference type="InterPro" id="IPR029058">
    <property type="entry name" value="AB_hydrolase_fold"/>
</dbReference>
<feature type="domain" description="Alpha/beta-hydrolase catalytic" evidence="2">
    <location>
        <begin position="242"/>
        <end position="530"/>
    </location>
</feature>
<feature type="domain" description="Alpha/beta-hydrolase N-terminal" evidence="3">
    <location>
        <begin position="18"/>
        <end position="225"/>
    </location>
</feature>
<evidence type="ECO:0000313" key="5">
    <source>
        <dbReference type="Proteomes" id="UP000183635"/>
    </source>
</evidence>
<dbReference type="InterPro" id="IPR027787">
    <property type="entry name" value="Alpha/beta-hydrolase_catalytic"/>
</dbReference>
<dbReference type="Pfam" id="PF10081">
    <property type="entry name" value="Abhydrolase_9"/>
    <property type="match status" value="1"/>
</dbReference>
<dbReference type="OrthoDB" id="4397445at2"/>
<dbReference type="SUPFAM" id="SSF53474">
    <property type="entry name" value="alpha/beta-Hydrolases"/>
    <property type="match status" value="1"/>
</dbReference>
<evidence type="ECO:0000313" key="4">
    <source>
        <dbReference type="EMBL" id="SFH38659.1"/>
    </source>
</evidence>
<name>A0A1I2ZMC5_9RHOB</name>
<reference evidence="4 5" key="1">
    <citation type="submission" date="2016-10" db="EMBL/GenBank/DDBJ databases">
        <authorList>
            <person name="de Groot N.N."/>
        </authorList>
    </citation>
    <scope>NUCLEOTIDE SEQUENCE [LARGE SCALE GENOMIC DNA]</scope>
    <source>
        <strain evidence="4 5">DSM 8537</strain>
    </source>
</reference>
<keyword evidence="1" id="KW-1133">Transmembrane helix</keyword>
<feature type="transmembrane region" description="Helical" evidence="1">
    <location>
        <begin position="67"/>
        <end position="87"/>
    </location>
</feature>
<dbReference type="PIRSF" id="PIRSF007542">
    <property type="entry name" value="UCP007542"/>
    <property type="match status" value="1"/>
</dbReference>
<keyword evidence="1" id="KW-0812">Transmembrane</keyword>
<evidence type="ECO:0000256" key="1">
    <source>
        <dbReference type="SAM" id="Phobius"/>
    </source>
</evidence>
<feature type="transmembrane region" description="Helical" evidence="1">
    <location>
        <begin position="107"/>
        <end position="125"/>
    </location>
</feature>
<dbReference type="RefSeq" id="WP_074966874.1">
    <property type="nucleotide sequence ID" value="NZ_CBCRYP010000009.1"/>
</dbReference>